<keyword evidence="3" id="KW-1185">Reference proteome</keyword>
<keyword evidence="1" id="KW-0812">Transmembrane</keyword>
<evidence type="ECO:0000313" key="2">
    <source>
        <dbReference type="EMBL" id="RSU06905.1"/>
    </source>
</evidence>
<proteinExistence type="predicted"/>
<reference evidence="2 3" key="1">
    <citation type="submission" date="2017-05" db="EMBL/GenBank/DDBJ databases">
        <title>Vagococcus spp. assemblies.</title>
        <authorList>
            <person name="Gulvik C.A."/>
        </authorList>
    </citation>
    <scope>NUCLEOTIDE SEQUENCE [LARGE SCALE GENOMIC DNA]</scope>
    <source>
        <strain evidence="2 3">DSM 24756</strain>
    </source>
</reference>
<sequence length="117" mass="13550">MNDESNILLVLLMACFCVCKVAIMGIFLGLKLVWKALACLVCPRKHVSNEREYVKRSSYNKERQPAINRDTNLTFSQDRQHVKNVVANNRQYARNSQHRLRKTRDVGIGEIIIGKKY</sequence>
<protein>
    <submittedName>
        <fullName evidence="2">Uncharacterized protein</fullName>
    </submittedName>
</protein>
<keyword evidence="1" id="KW-0472">Membrane</keyword>
<gene>
    <name evidence="2" type="ORF">CBF30_06495</name>
</gene>
<accession>A0A430AG69</accession>
<dbReference type="Proteomes" id="UP000288669">
    <property type="component" value="Unassembled WGS sequence"/>
</dbReference>
<keyword evidence="1" id="KW-1133">Transmembrane helix</keyword>
<dbReference type="RefSeq" id="WP_126823989.1">
    <property type="nucleotide sequence ID" value="NZ_JBHLWU010000002.1"/>
</dbReference>
<dbReference type="EMBL" id="NGJZ01000002">
    <property type="protein sequence ID" value="RSU06905.1"/>
    <property type="molecule type" value="Genomic_DNA"/>
</dbReference>
<evidence type="ECO:0000313" key="3">
    <source>
        <dbReference type="Proteomes" id="UP000288669"/>
    </source>
</evidence>
<dbReference type="AlphaFoldDB" id="A0A430AG69"/>
<comment type="caution">
    <text evidence="2">The sequence shown here is derived from an EMBL/GenBank/DDBJ whole genome shotgun (WGS) entry which is preliminary data.</text>
</comment>
<name>A0A430AG69_9ENTE</name>
<feature type="transmembrane region" description="Helical" evidence="1">
    <location>
        <begin position="6"/>
        <end position="30"/>
    </location>
</feature>
<evidence type="ECO:0000256" key="1">
    <source>
        <dbReference type="SAM" id="Phobius"/>
    </source>
</evidence>
<organism evidence="2 3">
    <name type="scientific">Vagococcus entomophilus</name>
    <dbReference type="NCBI Taxonomy" id="1160095"/>
    <lineage>
        <taxon>Bacteria</taxon>
        <taxon>Bacillati</taxon>
        <taxon>Bacillota</taxon>
        <taxon>Bacilli</taxon>
        <taxon>Lactobacillales</taxon>
        <taxon>Enterococcaceae</taxon>
        <taxon>Vagococcus</taxon>
    </lineage>
</organism>